<evidence type="ECO:0000313" key="3">
    <source>
        <dbReference type="Proteomes" id="UP000317646"/>
    </source>
</evidence>
<gene>
    <name evidence="2" type="ORF">EAH73_22035</name>
</gene>
<reference evidence="2 3" key="1">
    <citation type="journal article" date="2019" name="Environ. Microbiol.">
        <title>Species interactions and distinct microbial communities in high Arctic permafrost affected cryosols are associated with the CH4 and CO2 gas fluxes.</title>
        <authorList>
            <person name="Altshuler I."/>
            <person name="Hamel J."/>
            <person name="Turney S."/>
            <person name="Magnuson E."/>
            <person name="Levesque R."/>
            <person name="Greer C."/>
            <person name="Whyte L.G."/>
        </authorList>
    </citation>
    <scope>NUCLEOTIDE SEQUENCE [LARGE SCALE GENOMIC DNA]</scope>
    <source>
        <strain evidence="2 3">S9.2P</strain>
    </source>
</reference>
<keyword evidence="3" id="KW-1185">Reference proteome</keyword>
<comment type="caution">
    <text evidence="2">The sequence shown here is derived from an EMBL/GenBank/DDBJ whole genome shotgun (WGS) entry which is preliminary data.</text>
</comment>
<evidence type="ECO:0000256" key="1">
    <source>
        <dbReference type="SAM" id="Phobius"/>
    </source>
</evidence>
<keyword evidence="1" id="KW-0472">Membrane</keyword>
<organism evidence="2 3">
    <name type="scientific">Hymenobacter nivis</name>
    <dbReference type="NCBI Taxonomy" id="1850093"/>
    <lineage>
        <taxon>Bacteria</taxon>
        <taxon>Pseudomonadati</taxon>
        <taxon>Bacteroidota</taxon>
        <taxon>Cytophagia</taxon>
        <taxon>Cytophagales</taxon>
        <taxon>Hymenobacteraceae</taxon>
        <taxon>Hymenobacter</taxon>
    </lineage>
</organism>
<sequence length="99" mass="11128">MRGAGAQHPSKQFFLVGITAYFLMLYSLTMQLPQSRFFSTTFPWLRLPSTVLAGAVQPSPVGTLARYRGWRVTFSPPRVWLDLAALRRAGYPAAVLRLQ</sequence>
<keyword evidence="1" id="KW-1133">Transmembrane helix</keyword>
<name>A0A502GCC0_9BACT</name>
<dbReference type="Proteomes" id="UP000317646">
    <property type="component" value="Unassembled WGS sequence"/>
</dbReference>
<keyword evidence="1" id="KW-0812">Transmembrane</keyword>
<dbReference type="AlphaFoldDB" id="A0A502GCC0"/>
<proteinExistence type="predicted"/>
<accession>A0A502GCC0</accession>
<dbReference type="EMBL" id="RCYZ01000015">
    <property type="protein sequence ID" value="TPG58686.1"/>
    <property type="molecule type" value="Genomic_DNA"/>
</dbReference>
<evidence type="ECO:0000313" key="2">
    <source>
        <dbReference type="EMBL" id="TPG58686.1"/>
    </source>
</evidence>
<protein>
    <submittedName>
        <fullName evidence="2">Uncharacterized protein</fullName>
    </submittedName>
</protein>
<feature type="transmembrane region" description="Helical" evidence="1">
    <location>
        <begin position="12"/>
        <end position="29"/>
    </location>
</feature>